<reference evidence="3 4" key="2">
    <citation type="submission" date="2019-05" db="EMBL/GenBank/DDBJ databases">
        <title>Glycomyces buryatensis sp. nov.</title>
        <authorList>
            <person name="Nikitina E."/>
        </authorList>
    </citation>
    <scope>NUCLEOTIDE SEQUENCE [LARGE SCALE GENOMIC DNA]</scope>
    <source>
        <strain evidence="3 4">18</strain>
    </source>
</reference>
<evidence type="ECO:0000313" key="4">
    <source>
        <dbReference type="Proteomes" id="UP000308760"/>
    </source>
</evidence>
<evidence type="ECO:0000313" key="3">
    <source>
        <dbReference type="EMBL" id="THV33579.1"/>
    </source>
</evidence>
<dbReference type="PROSITE" id="PS51257">
    <property type="entry name" value="PROKAR_LIPOPROTEIN"/>
    <property type="match status" value="1"/>
</dbReference>
<keyword evidence="4" id="KW-1185">Reference proteome</keyword>
<dbReference type="InterPro" id="IPR008928">
    <property type="entry name" value="6-hairpin_glycosidase_sf"/>
</dbReference>
<evidence type="ECO:0000256" key="1">
    <source>
        <dbReference type="SAM" id="SignalP"/>
    </source>
</evidence>
<dbReference type="RefSeq" id="WP_136537460.1">
    <property type="nucleotide sequence ID" value="NZ_STGY01000083.1"/>
</dbReference>
<dbReference type="AlphaFoldDB" id="A0A4S8PZ93"/>
<dbReference type="Pfam" id="PF06662">
    <property type="entry name" value="C5-epim_C"/>
    <property type="match status" value="1"/>
</dbReference>
<reference evidence="4" key="1">
    <citation type="submission" date="2019-04" db="EMBL/GenBank/DDBJ databases">
        <title>Nocardioides xinjiangensis sp. nov.</title>
        <authorList>
            <person name="Liu S."/>
        </authorList>
    </citation>
    <scope>NUCLEOTIDE SEQUENCE [LARGE SCALE GENOMIC DNA]</scope>
    <source>
        <strain evidence="4">18</strain>
    </source>
</reference>
<feature type="signal peptide" evidence="1">
    <location>
        <begin position="1"/>
        <end position="29"/>
    </location>
</feature>
<name>A0A4S8PZ93_9ACTN</name>
<protein>
    <recommendedName>
        <fullName evidence="2">D-glucuronyl C5-epimerase C-terminal domain-containing protein</fullName>
    </recommendedName>
</protein>
<dbReference type="SUPFAM" id="SSF48208">
    <property type="entry name" value="Six-hairpin glycosidases"/>
    <property type="match status" value="1"/>
</dbReference>
<gene>
    <name evidence="3" type="ORF">FAB82_25930</name>
</gene>
<evidence type="ECO:0000259" key="2">
    <source>
        <dbReference type="Pfam" id="PF06662"/>
    </source>
</evidence>
<accession>A0A4S8PZ93</accession>
<feature type="domain" description="D-glucuronyl C5-epimerase C-terminal" evidence="2">
    <location>
        <begin position="138"/>
        <end position="310"/>
    </location>
</feature>
<feature type="chain" id="PRO_5020737936" description="D-glucuronyl C5-epimerase C-terminal domain-containing protein" evidence="1">
    <location>
        <begin position="30"/>
        <end position="317"/>
    </location>
</feature>
<comment type="caution">
    <text evidence="3">The sequence shown here is derived from an EMBL/GenBank/DDBJ whole genome shotgun (WGS) entry which is preliminary data.</text>
</comment>
<sequence length="317" mass="35609">MKSSLRISVSATIAIVALLVFSGGCSSDADEALRAAAPADVGELELVPGEDPEQLASAEAPTGWQPTDDPLDEALPMPWPEGYKQPFAPWYYVRNAALLCAWQRDNPPSENAERIAEELFDRMLEFTKVVDGARFVVYKFEHNYEGVTIPRGWTSGLGNGSVIAGTVMLHECWPDSRYLDTAWELAAAYGVEGPREDLWFARETPEGFRWYEEVPQTESMILNGHIHAVTGLYYLWDRHDRDPTLEDAILRGAESVLAYLPAFRRPGQINCYDLTPPCHDDYGPARTVKQQAALFEITGDARFETWQRRFADDMGDR</sequence>
<keyword evidence="1" id="KW-0732">Signal</keyword>
<organism evidence="3 4">
    <name type="scientific">Glycomyces buryatensis</name>
    <dbReference type="NCBI Taxonomy" id="2570927"/>
    <lineage>
        <taxon>Bacteria</taxon>
        <taxon>Bacillati</taxon>
        <taxon>Actinomycetota</taxon>
        <taxon>Actinomycetes</taxon>
        <taxon>Glycomycetales</taxon>
        <taxon>Glycomycetaceae</taxon>
        <taxon>Glycomyces</taxon>
    </lineage>
</organism>
<dbReference type="Proteomes" id="UP000308760">
    <property type="component" value="Unassembled WGS sequence"/>
</dbReference>
<dbReference type="InterPro" id="IPR010598">
    <property type="entry name" value="C5-epim_C"/>
</dbReference>
<dbReference type="OrthoDB" id="5241829at2"/>
<dbReference type="GO" id="GO:0005975">
    <property type="term" value="P:carbohydrate metabolic process"/>
    <property type="evidence" value="ECO:0007669"/>
    <property type="project" value="InterPro"/>
</dbReference>
<proteinExistence type="predicted"/>
<dbReference type="EMBL" id="STGY01000083">
    <property type="protein sequence ID" value="THV33579.1"/>
    <property type="molecule type" value="Genomic_DNA"/>
</dbReference>